<comment type="similarity">
    <text evidence="2">Belongs to the monovalent cation:proton antiporter 2 (CPA2) transporter (TC 2.A.37) family.</text>
</comment>
<feature type="transmembrane region" description="Helical" evidence="7">
    <location>
        <begin position="355"/>
        <end position="374"/>
    </location>
</feature>
<evidence type="ECO:0000256" key="6">
    <source>
        <dbReference type="ARBA" id="ARBA00023136"/>
    </source>
</evidence>
<evidence type="ECO:0000256" key="7">
    <source>
        <dbReference type="SAM" id="Phobius"/>
    </source>
</evidence>
<dbReference type="AlphaFoldDB" id="A0A1I5HJ03"/>
<dbReference type="PANTHER" id="PTHR42751:SF6">
    <property type="entry name" value="CONSERVED INTEGRAL MEMBRANE TRANSPORT PROTEIN-RELATED"/>
    <property type="match status" value="1"/>
</dbReference>
<feature type="transmembrane region" description="Helical" evidence="7">
    <location>
        <begin position="290"/>
        <end position="312"/>
    </location>
</feature>
<dbReference type="InterPro" id="IPR038770">
    <property type="entry name" value="Na+/solute_symporter_sf"/>
</dbReference>
<feature type="transmembrane region" description="Helical" evidence="7">
    <location>
        <begin position="6"/>
        <end position="25"/>
    </location>
</feature>
<dbReference type="GO" id="GO:1902600">
    <property type="term" value="P:proton transmembrane transport"/>
    <property type="evidence" value="ECO:0007669"/>
    <property type="project" value="InterPro"/>
</dbReference>
<feature type="transmembrane region" description="Helical" evidence="7">
    <location>
        <begin position="119"/>
        <end position="138"/>
    </location>
</feature>
<keyword evidence="5 7" id="KW-1133">Transmembrane helix</keyword>
<evidence type="ECO:0000256" key="5">
    <source>
        <dbReference type="ARBA" id="ARBA00022989"/>
    </source>
</evidence>
<dbReference type="Proteomes" id="UP000183642">
    <property type="component" value="Unassembled WGS sequence"/>
</dbReference>
<keyword evidence="6 7" id="KW-0472">Membrane</keyword>
<evidence type="ECO:0000259" key="8">
    <source>
        <dbReference type="Pfam" id="PF00999"/>
    </source>
</evidence>
<keyword evidence="3" id="KW-0813">Transport</keyword>
<protein>
    <submittedName>
        <fullName evidence="9">Potassium/proton antiporter membrane subunit, CPA2 family (TC 2.A.37.5.2)</fullName>
    </submittedName>
</protein>
<proteinExistence type="inferred from homology"/>
<evidence type="ECO:0000256" key="4">
    <source>
        <dbReference type="ARBA" id="ARBA00022692"/>
    </source>
</evidence>
<dbReference type="InterPro" id="IPR006153">
    <property type="entry name" value="Cation/H_exchanger_TM"/>
</dbReference>
<feature type="domain" description="Cation/H+ exchanger transmembrane" evidence="8">
    <location>
        <begin position="18"/>
        <end position="374"/>
    </location>
</feature>
<organism evidence="9 10">
    <name type="scientific">Geodermatophilus obscurus</name>
    <dbReference type="NCBI Taxonomy" id="1861"/>
    <lineage>
        <taxon>Bacteria</taxon>
        <taxon>Bacillati</taxon>
        <taxon>Actinomycetota</taxon>
        <taxon>Actinomycetes</taxon>
        <taxon>Geodermatophilales</taxon>
        <taxon>Geodermatophilaceae</taxon>
        <taxon>Geodermatophilus</taxon>
    </lineage>
</organism>
<sequence>MDHVAVLLLELGLLFLGLSVLGILARRLGLSSVPFVLVAALALGEGGLVPMTATQPFIEVAAEIGMVLLLLALGLEFSADELFTSLRHHGPSGLVDLLLNAPPGLVAGLLLGLPWEGALALAGVTWISSSGIVARLLGDLGRLANRETPAVLSVLVLEDLAMALFLPLLVVTLAGGGPMAAVGGIALAGAVLVLALLAAQRQGHRLGRLMGSDDDEQLLLRLVGLALLVAGLAQAVGVSAAVGAFLVGLALPASFAERARSVLGPLRDLFAATFFVAFGLSTDPAALLPVLPAVLVLALVTAATKVATGWFAARRDGVAAPGRLRAGTVLVARGEFSVVIAGLAVAAGIPGLGPLATGYVLVLAVAGPVLTRLVESRARADGLRRDRR</sequence>
<name>A0A1I5HJ03_9ACTN</name>
<feature type="transmembrane region" description="Helical" evidence="7">
    <location>
        <begin position="150"/>
        <end position="173"/>
    </location>
</feature>
<feature type="transmembrane region" description="Helical" evidence="7">
    <location>
        <begin position="57"/>
        <end position="75"/>
    </location>
</feature>
<dbReference type="GO" id="GO:0015297">
    <property type="term" value="F:antiporter activity"/>
    <property type="evidence" value="ECO:0007669"/>
    <property type="project" value="InterPro"/>
</dbReference>
<dbReference type="RefSeq" id="WP_075015062.1">
    <property type="nucleotide sequence ID" value="NZ_FOWE01000009.1"/>
</dbReference>
<accession>A0A1I5HJ03</accession>
<dbReference type="GO" id="GO:0016020">
    <property type="term" value="C:membrane"/>
    <property type="evidence" value="ECO:0007669"/>
    <property type="project" value="UniProtKB-SubCell"/>
</dbReference>
<reference evidence="10" key="1">
    <citation type="submission" date="2016-10" db="EMBL/GenBank/DDBJ databases">
        <authorList>
            <person name="Varghese N."/>
            <person name="Submissions S."/>
        </authorList>
    </citation>
    <scope>NUCLEOTIDE SEQUENCE [LARGE SCALE GENOMIC DNA]</scope>
    <source>
        <strain evidence="10">DSM 43161</strain>
    </source>
</reference>
<dbReference type="EMBL" id="FOWE01000009">
    <property type="protein sequence ID" value="SFO48318.1"/>
    <property type="molecule type" value="Genomic_DNA"/>
</dbReference>
<evidence type="ECO:0000313" key="10">
    <source>
        <dbReference type="Proteomes" id="UP000183642"/>
    </source>
</evidence>
<keyword evidence="4 7" id="KW-0812">Transmembrane</keyword>
<evidence type="ECO:0000256" key="3">
    <source>
        <dbReference type="ARBA" id="ARBA00022448"/>
    </source>
</evidence>
<gene>
    <name evidence="9" type="ORF">SAMN05660359_03794</name>
</gene>
<feature type="transmembrane region" description="Helical" evidence="7">
    <location>
        <begin position="218"/>
        <end position="251"/>
    </location>
</feature>
<dbReference type="PANTHER" id="PTHR42751">
    <property type="entry name" value="SODIUM/HYDROGEN EXCHANGER FAMILY/TRKA DOMAIN PROTEIN"/>
    <property type="match status" value="1"/>
</dbReference>
<feature type="transmembrane region" description="Helical" evidence="7">
    <location>
        <begin position="32"/>
        <end position="51"/>
    </location>
</feature>
<feature type="transmembrane region" description="Helical" evidence="7">
    <location>
        <begin position="324"/>
        <end position="349"/>
    </location>
</feature>
<evidence type="ECO:0000256" key="1">
    <source>
        <dbReference type="ARBA" id="ARBA00004141"/>
    </source>
</evidence>
<dbReference type="Gene3D" id="1.20.1530.20">
    <property type="match status" value="1"/>
</dbReference>
<dbReference type="Pfam" id="PF00999">
    <property type="entry name" value="Na_H_Exchanger"/>
    <property type="match status" value="1"/>
</dbReference>
<feature type="transmembrane region" description="Helical" evidence="7">
    <location>
        <begin position="179"/>
        <end position="198"/>
    </location>
</feature>
<dbReference type="OrthoDB" id="3294398at2"/>
<evidence type="ECO:0000256" key="2">
    <source>
        <dbReference type="ARBA" id="ARBA00005551"/>
    </source>
</evidence>
<keyword evidence="10" id="KW-1185">Reference proteome</keyword>
<evidence type="ECO:0000313" key="9">
    <source>
        <dbReference type="EMBL" id="SFO48318.1"/>
    </source>
</evidence>
<comment type="subcellular location">
    <subcellularLocation>
        <location evidence="1">Membrane</location>
        <topology evidence="1">Multi-pass membrane protein</topology>
    </subcellularLocation>
</comment>